<keyword evidence="12" id="KW-1185">Reference proteome</keyword>
<keyword evidence="5" id="KW-0804">Transcription</keyword>
<feature type="compositionally biased region" description="Polar residues" evidence="9">
    <location>
        <begin position="97"/>
        <end position="124"/>
    </location>
</feature>
<dbReference type="EMBL" id="JAFFGZ010000008">
    <property type="protein sequence ID" value="KAK4640090.1"/>
    <property type="molecule type" value="Genomic_DNA"/>
</dbReference>
<organism evidence="11 12">
    <name type="scientific">Podospora bellae-mahoneyi</name>
    <dbReference type="NCBI Taxonomy" id="2093777"/>
    <lineage>
        <taxon>Eukaryota</taxon>
        <taxon>Fungi</taxon>
        <taxon>Dikarya</taxon>
        <taxon>Ascomycota</taxon>
        <taxon>Pezizomycotina</taxon>
        <taxon>Sordariomycetes</taxon>
        <taxon>Sordariomycetidae</taxon>
        <taxon>Sordariales</taxon>
        <taxon>Podosporaceae</taxon>
        <taxon>Podospora</taxon>
    </lineage>
</organism>
<comment type="caution">
    <text evidence="11">The sequence shown here is derived from an EMBL/GenBank/DDBJ whole genome shotgun (WGS) entry which is preliminary data.</text>
</comment>
<feature type="compositionally biased region" description="Low complexity" evidence="9">
    <location>
        <begin position="14"/>
        <end position="59"/>
    </location>
</feature>
<feature type="compositionally biased region" description="Low complexity" evidence="9">
    <location>
        <begin position="146"/>
        <end position="252"/>
    </location>
</feature>
<evidence type="ECO:0000259" key="10">
    <source>
        <dbReference type="Pfam" id="PF05236"/>
    </source>
</evidence>
<feature type="compositionally biased region" description="Basic and acidic residues" evidence="9">
    <location>
        <begin position="684"/>
        <end position="693"/>
    </location>
</feature>
<feature type="region of interest" description="Disordered" evidence="9">
    <location>
        <begin position="502"/>
        <end position="521"/>
    </location>
</feature>
<evidence type="ECO:0000256" key="8">
    <source>
        <dbReference type="ARBA" id="ARBA00031747"/>
    </source>
</evidence>
<name>A0ABR0FAH6_9PEZI</name>
<feature type="region of interest" description="Disordered" evidence="9">
    <location>
        <begin position="1"/>
        <end position="269"/>
    </location>
</feature>
<dbReference type="Proteomes" id="UP001322138">
    <property type="component" value="Unassembled WGS sequence"/>
</dbReference>
<feature type="domain" description="Transcription initiation factor TFIID component TAF4 C-terminal" evidence="10">
    <location>
        <begin position="449"/>
        <end position="710"/>
    </location>
</feature>
<dbReference type="RefSeq" id="XP_062729066.1">
    <property type="nucleotide sequence ID" value="XM_062880839.1"/>
</dbReference>
<comment type="subcellular location">
    <subcellularLocation>
        <location evidence="1">Nucleus</location>
    </subcellularLocation>
</comment>
<gene>
    <name evidence="11" type="ORF">QC761_603880</name>
</gene>
<keyword evidence="4" id="KW-0805">Transcription regulation</keyword>
<evidence type="ECO:0000256" key="4">
    <source>
        <dbReference type="ARBA" id="ARBA00023015"/>
    </source>
</evidence>
<feature type="region of interest" description="Disordered" evidence="9">
    <location>
        <begin position="327"/>
        <end position="346"/>
    </location>
</feature>
<evidence type="ECO:0000256" key="3">
    <source>
        <dbReference type="ARBA" id="ARBA00017306"/>
    </source>
</evidence>
<comment type="function">
    <text evidence="7">Functions as a component of the DNA-binding general transcription factor complex TFIID. Binding of TFIID to a promoter (with or without TATA element) is the initial step in pre-initiation complex (PIC) formation. TFIID plays a key role in the regulation of gene expression by RNA polymerase II through different activities such as transcription activator interaction, core promoter recognition and selectivity, TFIIA and TFIIB interaction, chromatin modification (histone acetylation by TAF1), facilitation of DNA opening and initiation of transcription.</text>
</comment>
<evidence type="ECO:0000256" key="5">
    <source>
        <dbReference type="ARBA" id="ARBA00023163"/>
    </source>
</evidence>
<evidence type="ECO:0000313" key="12">
    <source>
        <dbReference type="Proteomes" id="UP001322138"/>
    </source>
</evidence>
<reference evidence="11 12" key="1">
    <citation type="journal article" date="2023" name="bioRxiv">
        <title>High-quality genome assemblies of four members of thePodospora anserinaspecies complex.</title>
        <authorList>
            <person name="Ament-Velasquez S.L."/>
            <person name="Vogan A.A."/>
            <person name="Wallerman O."/>
            <person name="Hartmann F."/>
            <person name="Gautier V."/>
            <person name="Silar P."/>
            <person name="Giraud T."/>
            <person name="Johannesson H."/>
        </authorList>
    </citation>
    <scope>NUCLEOTIDE SEQUENCE [LARGE SCALE GENOMIC DNA]</scope>
    <source>
        <strain evidence="11 12">CBS 112042</strain>
    </source>
</reference>
<dbReference type="Pfam" id="PF05236">
    <property type="entry name" value="TAF4"/>
    <property type="match status" value="1"/>
</dbReference>
<feature type="region of interest" description="Disordered" evidence="9">
    <location>
        <begin position="635"/>
        <end position="693"/>
    </location>
</feature>
<feature type="compositionally biased region" description="Polar residues" evidence="9">
    <location>
        <begin position="332"/>
        <end position="346"/>
    </location>
</feature>
<feature type="compositionally biased region" description="Polar residues" evidence="9">
    <location>
        <begin position="1"/>
        <end position="10"/>
    </location>
</feature>
<evidence type="ECO:0000256" key="1">
    <source>
        <dbReference type="ARBA" id="ARBA00004123"/>
    </source>
</evidence>
<evidence type="ECO:0000256" key="2">
    <source>
        <dbReference type="ARBA" id="ARBA00006178"/>
    </source>
</evidence>
<feature type="compositionally biased region" description="Polar residues" evidence="9">
    <location>
        <begin position="71"/>
        <end position="89"/>
    </location>
</feature>
<protein>
    <recommendedName>
        <fullName evidence="3">Transcription initiation factor TFIID subunit 4</fullName>
    </recommendedName>
    <alternativeName>
        <fullName evidence="8">TBP-associated factor 4</fullName>
    </alternativeName>
</protein>
<accession>A0ABR0FAH6</accession>
<keyword evidence="6" id="KW-0539">Nucleus</keyword>
<sequence length="727" mass="78591">MAQPQPQAPQVSHPPQVSPHMQQMQQMQMPQQQQQRPPQQQHYSPPQQSASPANTPQPQYSIPPNKRPRTSVETPSQPQSQFGTPTYAMSPQAAVASPNTVTSPNYTNMPTQVPNAPSYASQYGVNGHSAASPAQQPGLTLPEARPSMTATPTPTTPLTPSLPHTPQPQQHQAPQYQQQQHQVPQAQQLGQVQPTQQQHGQAHPQQQVPAPQYQQGQQYQQPMQPQHAQSVQQPIQPQPVQQAPQQQYTHATMTPIGPPLSTPGAMLPPSKPVTTKEYEYDVSDALAGTGVDLRAEEQYLAELYGGSFAQEARTGLPANAPGNKGSFYGAGSANQPAEATGLSQEQFEAEAAKRAWDEAAQRLAVTRSNELRNPFLIVPNLHYRADKIAKEHGLTLNLELKNQQQTMGKMRTPQEFPQPKVTVTSRHGPDGMVVSTKGCFIPHDAYLVDQLALLSIATKHRLRELLEEANGIANIRQTTSHGEIPQEWADVAVPLRTGLDSLPADTANGNPRKRSFEAISTAPVPSKGAKVLKDLNAAVRQNATSERDLEEARLRKRQKRLNPDAAQTGSRAGSIVPGTPGSVAPDGEAAKAPSKKELKKGAAAARLSEASSTANANQTLSALMGSFGKKKKKEYSWMTSGSGPSTPRATSGQEPGTPGSAAGSKAQPEKATLTQDGKAPRLGTWREDKEKGKSIQLRDWVTVLEMDGRDIKAVQEAYVKLDSSTPR</sequence>
<feature type="region of interest" description="Disordered" evidence="9">
    <location>
        <begin position="556"/>
        <end position="614"/>
    </location>
</feature>
<dbReference type="InterPro" id="IPR007900">
    <property type="entry name" value="TAF4_C"/>
</dbReference>
<dbReference type="GeneID" id="87900321"/>
<feature type="compositionally biased region" description="Polar residues" evidence="9">
    <location>
        <begin position="637"/>
        <end position="654"/>
    </location>
</feature>
<evidence type="ECO:0000313" key="11">
    <source>
        <dbReference type="EMBL" id="KAK4640090.1"/>
    </source>
</evidence>
<proteinExistence type="inferred from homology"/>
<evidence type="ECO:0000256" key="7">
    <source>
        <dbReference type="ARBA" id="ARBA00025346"/>
    </source>
</evidence>
<comment type="similarity">
    <text evidence="2">Belongs to the TAF4 family.</text>
</comment>
<feature type="region of interest" description="Disordered" evidence="9">
    <location>
        <begin position="409"/>
        <end position="429"/>
    </location>
</feature>
<evidence type="ECO:0000256" key="9">
    <source>
        <dbReference type="SAM" id="MobiDB-lite"/>
    </source>
</evidence>
<evidence type="ECO:0000256" key="6">
    <source>
        <dbReference type="ARBA" id="ARBA00023242"/>
    </source>
</evidence>